<protein>
    <recommendedName>
        <fullName evidence="1">HTH cro/C1-type domain-containing protein</fullName>
    </recommendedName>
</protein>
<dbReference type="AlphaFoldDB" id="A0A0J7ZNI6"/>
<feature type="domain" description="HTH cro/C1-type" evidence="1">
    <location>
        <begin position="40"/>
        <end position="88"/>
    </location>
</feature>
<proteinExistence type="predicted"/>
<dbReference type="Gene3D" id="3.30.450.180">
    <property type="match status" value="1"/>
</dbReference>
<dbReference type="EMBL" id="LFNT01000002">
    <property type="protein sequence ID" value="KMS76972.1"/>
    <property type="molecule type" value="Genomic_DNA"/>
</dbReference>
<dbReference type="OrthoDB" id="3291396at2"/>
<dbReference type="InterPro" id="IPR010982">
    <property type="entry name" value="Lambda_DNA-bd_dom_sf"/>
</dbReference>
<dbReference type="PROSITE" id="PS50943">
    <property type="entry name" value="HTH_CROC1"/>
    <property type="match status" value="1"/>
</dbReference>
<dbReference type="PANTHER" id="PTHR35010">
    <property type="entry name" value="BLL4672 PROTEIN-RELATED"/>
    <property type="match status" value="1"/>
</dbReference>
<dbReference type="SUPFAM" id="SSF47413">
    <property type="entry name" value="lambda repressor-like DNA-binding domains"/>
    <property type="match status" value="1"/>
</dbReference>
<dbReference type="InterPro" id="IPR001387">
    <property type="entry name" value="Cro/C1-type_HTH"/>
</dbReference>
<dbReference type="PANTHER" id="PTHR35010:SF2">
    <property type="entry name" value="BLL4672 PROTEIN"/>
    <property type="match status" value="1"/>
</dbReference>
<evidence type="ECO:0000259" key="1">
    <source>
        <dbReference type="PROSITE" id="PS50943"/>
    </source>
</evidence>
<dbReference type="Pfam" id="PF17765">
    <property type="entry name" value="MLTR_LBD"/>
    <property type="match status" value="1"/>
</dbReference>
<evidence type="ECO:0000313" key="2">
    <source>
        <dbReference type="EMBL" id="KMS76972.1"/>
    </source>
</evidence>
<dbReference type="PATRIC" id="fig|1938.3.peg.415"/>
<evidence type="ECO:0000313" key="3">
    <source>
        <dbReference type="Proteomes" id="UP000037432"/>
    </source>
</evidence>
<reference evidence="2 3" key="1">
    <citation type="submission" date="2015-06" db="EMBL/GenBank/DDBJ databases">
        <authorList>
            <person name="Ju K.-S."/>
            <person name="Doroghazi J.R."/>
            <person name="Metcalf W.W."/>
        </authorList>
    </citation>
    <scope>NUCLEOTIDE SEQUENCE [LARGE SCALE GENOMIC DNA]</scope>
    <source>
        <strain evidence="2 3">NRRL 3414</strain>
    </source>
</reference>
<dbReference type="Pfam" id="PF13560">
    <property type="entry name" value="HTH_31"/>
    <property type="match status" value="1"/>
</dbReference>
<dbReference type="InterPro" id="IPR041413">
    <property type="entry name" value="MLTR_LBD"/>
</dbReference>
<dbReference type="Proteomes" id="UP000037432">
    <property type="component" value="Unassembled WGS sequence"/>
</dbReference>
<dbReference type="Gene3D" id="1.10.260.40">
    <property type="entry name" value="lambda repressor-like DNA-binding domains"/>
    <property type="match status" value="1"/>
</dbReference>
<sequence length="274" mass="30747">MSGGGAETLLLTRILRQARARRDTSDILGFAAMFGAGSTRGITQAQAAQLAGVSRRWYNSLESGRPKNYSDGFLQRIRAVLALDDDEWAIVYRIARGRAPDATPAGPVNQLLPPALLALVEQSKTWGIYLSDHRWDVLAWNEKIQEYFPWMGSGLNVVEWMLTWPEARAQLINWQSDWALPTIAALRVNAEQWPNDKRLREVIEAVRLDPTARKLWNAPDLPAVTHPASSSPRRLYLPRQEDKEFAIRIVALTPMERPSCRLIAITPAELVSTG</sequence>
<dbReference type="GO" id="GO:0003677">
    <property type="term" value="F:DNA binding"/>
    <property type="evidence" value="ECO:0007669"/>
    <property type="project" value="InterPro"/>
</dbReference>
<dbReference type="CDD" id="cd00093">
    <property type="entry name" value="HTH_XRE"/>
    <property type="match status" value="1"/>
</dbReference>
<gene>
    <name evidence="2" type="ORF">ACM01_03940</name>
</gene>
<accession>A0A0J7ZNI6</accession>
<organism evidence="2 3">
    <name type="scientific">Streptomyces viridochromogenes</name>
    <dbReference type="NCBI Taxonomy" id="1938"/>
    <lineage>
        <taxon>Bacteria</taxon>
        <taxon>Bacillati</taxon>
        <taxon>Actinomycetota</taxon>
        <taxon>Actinomycetes</taxon>
        <taxon>Kitasatosporales</taxon>
        <taxon>Streptomycetaceae</taxon>
        <taxon>Streptomyces</taxon>
    </lineage>
</organism>
<comment type="caution">
    <text evidence="2">The sequence shown here is derived from an EMBL/GenBank/DDBJ whole genome shotgun (WGS) entry which is preliminary data.</text>
</comment>
<dbReference type="SMART" id="SM00530">
    <property type="entry name" value="HTH_XRE"/>
    <property type="match status" value="1"/>
</dbReference>
<name>A0A0J7ZNI6_STRVR</name>